<keyword evidence="3" id="KW-1185">Reference proteome</keyword>
<dbReference type="InterPro" id="IPR036397">
    <property type="entry name" value="RNaseH_sf"/>
</dbReference>
<evidence type="ECO:0000313" key="2">
    <source>
        <dbReference type="EMBL" id="KYP66323.1"/>
    </source>
</evidence>
<dbReference type="Gene3D" id="3.30.420.10">
    <property type="entry name" value="Ribonuclease H-like superfamily/Ribonuclease H"/>
    <property type="match status" value="1"/>
</dbReference>
<dbReference type="EMBL" id="CM003608">
    <property type="protein sequence ID" value="KYP66323.1"/>
    <property type="molecule type" value="Genomic_DNA"/>
</dbReference>
<proteinExistence type="predicted"/>
<dbReference type="GO" id="GO:0003676">
    <property type="term" value="F:nucleic acid binding"/>
    <property type="evidence" value="ECO:0007669"/>
    <property type="project" value="InterPro"/>
</dbReference>
<sequence length="231" mass="26438">MIQVCNDEAILLQNLTTHASQTSTPALISELLDQFDDIFEGPTQLPPMREGKGKLVVERDNQLRQDLLTWMFCTATGGHSGRHATLQRIKVVVYWRGMTRDVQDFVKKCTVCQQNKYETTASPRLLQPLPIPGHVWQHISMNFIEGLPQSVVDRLSRAAHFMTLTHPYTAFTIAQSFLDNVFRLHGFLESIVSDRDLIFISKFWQEIMACQGVQLRLSSVIIHKKMDNLKL</sequence>
<evidence type="ECO:0000259" key="1">
    <source>
        <dbReference type="Pfam" id="PF17921"/>
    </source>
</evidence>
<dbReference type="Gene3D" id="1.10.340.70">
    <property type="match status" value="1"/>
</dbReference>
<organism evidence="2 3">
    <name type="scientific">Cajanus cajan</name>
    <name type="common">Pigeon pea</name>
    <name type="synonym">Cajanus indicus</name>
    <dbReference type="NCBI Taxonomy" id="3821"/>
    <lineage>
        <taxon>Eukaryota</taxon>
        <taxon>Viridiplantae</taxon>
        <taxon>Streptophyta</taxon>
        <taxon>Embryophyta</taxon>
        <taxon>Tracheophyta</taxon>
        <taxon>Spermatophyta</taxon>
        <taxon>Magnoliopsida</taxon>
        <taxon>eudicotyledons</taxon>
        <taxon>Gunneridae</taxon>
        <taxon>Pentapetalae</taxon>
        <taxon>rosids</taxon>
        <taxon>fabids</taxon>
        <taxon>Fabales</taxon>
        <taxon>Fabaceae</taxon>
        <taxon>Papilionoideae</taxon>
        <taxon>50 kb inversion clade</taxon>
        <taxon>NPAAA clade</taxon>
        <taxon>indigoferoid/millettioid clade</taxon>
        <taxon>Phaseoleae</taxon>
        <taxon>Cajanus</taxon>
    </lineage>
</organism>
<protein>
    <submittedName>
        <fullName evidence="2">Transposon Ty3-I Gag-Pol polyprotein</fullName>
    </submittedName>
</protein>
<feature type="domain" description="Integrase zinc-binding" evidence="1">
    <location>
        <begin position="60"/>
        <end position="117"/>
    </location>
</feature>
<dbReference type="Gramene" id="C.cajan_12238.t">
    <property type="protein sequence ID" value="C.cajan_12238.t"/>
    <property type="gene ID" value="C.cajan_12238"/>
</dbReference>
<dbReference type="PANTHER" id="PTHR35046:SF18">
    <property type="entry name" value="RNA-DIRECTED DNA POLYMERASE"/>
    <property type="match status" value="1"/>
</dbReference>
<dbReference type="Proteomes" id="UP000075243">
    <property type="component" value="Chromosome 6"/>
</dbReference>
<dbReference type="InterPro" id="IPR012337">
    <property type="entry name" value="RNaseH-like_sf"/>
</dbReference>
<dbReference type="Pfam" id="PF17921">
    <property type="entry name" value="Integrase_H2C2"/>
    <property type="match status" value="1"/>
</dbReference>
<reference evidence="2 3" key="1">
    <citation type="journal article" date="2012" name="Nat. Biotechnol.">
        <title>Draft genome sequence of pigeonpea (Cajanus cajan), an orphan legume crop of resource-poor farmers.</title>
        <authorList>
            <person name="Varshney R.K."/>
            <person name="Chen W."/>
            <person name="Li Y."/>
            <person name="Bharti A.K."/>
            <person name="Saxena R.K."/>
            <person name="Schlueter J.A."/>
            <person name="Donoghue M.T."/>
            <person name="Azam S."/>
            <person name="Fan G."/>
            <person name="Whaley A.M."/>
            <person name="Farmer A.D."/>
            <person name="Sheridan J."/>
            <person name="Iwata A."/>
            <person name="Tuteja R."/>
            <person name="Penmetsa R.V."/>
            <person name="Wu W."/>
            <person name="Upadhyaya H.D."/>
            <person name="Yang S.P."/>
            <person name="Shah T."/>
            <person name="Saxena K.B."/>
            <person name="Michael T."/>
            <person name="McCombie W.R."/>
            <person name="Yang B."/>
            <person name="Zhang G."/>
            <person name="Yang H."/>
            <person name="Wang J."/>
            <person name="Spillane C."/>
            <person name="Cook D.R."/>
            <person name="May G.D."/>
            <person name="Xu X."/>
            <person name="Jackson S.A."/>
        </authorList>
    </citation>
    <scope>NUCLEOTIDE SEQUENCE [LARGE SCALE GENOMIC DNA]</scope>
    <source>
        <strain evidence="3">cv. Asha</strain>
    </source>
</reference>
<name>A0A151TH21_CAJCA</name>
<dbReference type="SUPFAM" id="SSF53098">
    <property type="entry name" value="Ribonuclease H-like"/>
    <property type="match status" value="1"/>
</dbReference>
<gene>
    <name evidence="2" type="ORF">KK1_012611</name>
</gene>
<dbReference type="PANTHER" id="PTHR35046">
    <property type="entry name" value="ZINC KNUCKLE (CCHC-TYPE) FAMILY PROTEIN"/>
    <property type="match status" value="1"/>
</dbReference>
<dbReference type="InterPro" id="IPR041588">
    <property type="entry name" value="Integrase_H2C2"/>
</dbReference>
<dbReference type="AlphaFoldDB" id="A0A151TH21"/>
<accession>A0A151TH21</accession>
<evidence type="ECO:0000313" key="3">
    <source>
        <dbReference type="Proteomes" id="UP000075243"/>
    </source>
</evidence>